<dbReference type="InterPro" id="IPR022418">
    <property type="entry name" value="Porphobilinogen_deaminase_C"/>
</dbReference>
<dbReference type="UniPathway" id="UPA00251">
    <property type="reaction ID" value="UER00319"/>
</dbReference>
<dbReference type="Proteomes" id="UP000503017">
    <property type="component" value="Chromosome"/>
</dbReference>
<dbReference type="Pfam" id="PF01379">
    <property type="entry name" value="Porphobil_deam"/>
    <property type="match status" value="1"/>
</dbReference>
<organism evidence="11 12">
    <name type="scientific">Mesorhizobium loti R88b</name>
    <dbReference type="NCBI Taxonomy" id="935548"/>
    <lineage>
        <taxon>Bacteria</taxon>
        <taxon>Pseudomonadati</taxon>
        <taxon>Pseudomonadota</taxon>
        <taxon>Alphaproteobacteria</taxon>
        <taxon>Hyphomicrobiales</taxon>
        <taxon>Phyllobacteriaceae</taxon>
        <taxon>Mesorhizobium</taxon>
    </lineage>
</organism>
<evidence type="ECO:0000256" key="5">
    <source>
        <dbReference type="ARBA" id="ARBA00022679"/>
    </source>
</evidence>
<evidence type="ECO:0000256" key="3">
    <source>
        <dbReference type="ARBA" id="ARBA00005638"/>
    </source>
</evidence>
<keyword evidence="6 8" id="KW-0627">Porphyrin biosynthesis</keyword>
<dbReference type="InterPro" id="IPR022417">
    <property type="entry name" value="Porphobilin_deaminase_N"/>
</dbReference>
<dbReference type="FunFam" id="3.40.190.10:FF:000004">
    <property type="entry name" value="Porphobilinogen deaminase"/>
    <property type="match status" value="1"/>
</dbReference>
<comment type="catalytic activity">
    <reaction evidence="7 8">
        <text>4 porphobilinogen + H2O = hydroxymethylbilane + 4 NH4(+)</text>
        <dbReference type="Rhea" id="RHEA:13185"/>
        <dbReference type="ChEBI" id="CHEBI:15377"/>
        <dbReference type="ChEBI" id="CHEBI:28938"/>
        <dbReference type="ChEBI" id="CHEBI:57845"/>
        <dbReference type="ChEBI" id="CHEBI:58126"/>
        <dbReference type="EC" id="2.5.1.61"/>
    </reaction>
</comment>
<evidence type="ECO:0000313" key="11">
    <source>
        <dbReference type="EMBL" id="QKD05314.1"/>
    </source>
</evidence>
<feature type="modified residue" description="S-(dipyrrolylmethanemethyl)cysteine" evidence="8">
    <location>
        <position position="244"/>
    </location>
</feature>
<dbReference type="Gene3D" id="3.30.160.40">
    <property type="entry name" value="Porphobilinogen deaminase, C-terminal domain"/>
    <property type="match status" value="1"/>
</dbReference>
<proteinExistence type="inferred from homology"/>
<gene>
    <name evidence="8 11" type="primary">hemC</name>
    <name evidence="11" type="ORF">EB235_30665</name>
</gene>
<protein>
    <recommendedName>
        <fullName evidence="8">Porphobilinogen deaminase</fullName>
        <shortName evidence="8">PBG</shortName>
        <ecNumber evidence="8">2.5.1.61</ecNumber>
    </recommendedName>
    <alternativeName>
        <fullName evidence="8">Hydroxymethylbilane synthase</fullName>
        <shortName evidence="8">HMBS</shortName>
    </alternativeName>
    <alternativeName>
        <fullName evidence="8">Pre-uroporphyrinogen synthase</fullName>
    </alternativeName>
</protein>
<dbReference type="PANTHER" id="PTHR11557:SF0">
    <property type="entry name" value="PORPHOBILINOGEN DEAMINASE"/>
    <property type="match status" value="1"/>
</dbReference>
<dbReference type="InterPro" id="IPR036803">
    <property type="entry name" value="Porphobilinogen_deaminase_C_sf"/>
</dbReference>
<dbReference type="PROSITE" id="PS00533">
    <property type="entry name" value="PORPHOBILINOGEN_DEAM"/>
    <property type="match status" value="1"/>
</dbReference>
<evidence type="ECO:0000256" key="8">
    <source>
        <dbReference type="HAMAP-Rule" id="MF_00260"/>
    </source>
</evidence>
<evidence type="ECO:0000259" key="10">
    <source>
        <dbReference type="Pfam" id="PF03900"/>
    </source>
</evidence>
<dbReference type="GO" id="GO:0004418">
    <property type="term" value="F:hydroxymethylbilane synthase activity"/>
    <property type="evidence" value="ECO:0007669"/>
    <property type="project" value="UniProtKB-UniRule"/>
</dbReference>
<dbReference type="InterPro" id="IPR022419">
    <property type="entry name" value="Porphobilin_deaminase_cofac_BS"/>
</dbReference>
<comment type="pathway">
    <text evidence="2">Porphyrin-containing compound metabolism; protoporphyrin-IX biosynthesis; coproporphyrinogen-III from 5-aminolevulinate: step 2/4.</text>
</comment>
<dbReference type="GO" id="GO:0005737">
    <property type="term" value="C:cytoplasm"/>
    <property type="evidence" value="ECO:0007669"/>
    <property type="project" value="UniProtKB-UniRule"/>
</dbReference>
<evidence type="ECO:0000256" key="4">
    <source>
        <dbReference type="ARBA" id="ARBA00011245"/>
    </source>
</evidence>
<evidence type="ECO:0000256" key="1">
    <source>
        <dbReference type="ARBA" id="ARBA00002869"/>
    </source>
</evidence>
<dbReference type="GO" id="GO:0006782">
    <property type="term" value="P:protoporphyrinogen IX biosynthetic process"/>
    <property type="evidence" value="ECO:0007669"/>
    <property type="project" value="UniProtKB-UniRule"/>
</dbReference>
<dbReference type="EMBL" id="CP033367">
    <property type="protein sequence ID" value="QKD05314.1"/>
    <property type="molecule type" value="Genomic_DNA"/>
</dbReference>
<reference evidence="11 12" key="1">
    <citation type="submission" date="2018-10" db="EMBL/GenBank/DDBJ databases">
        <authorList>
            <person name="Perry B.J."/>
            <person name="Sullivan J.T."/>
            <person name="Murphy R.J.T."/>
            <person name="Ramsay J.P."/>
            <person name="Ronson C.W."/>
        </authorList>
    </citation>
    <scope>NUCLEOTIDE SEQUENCE [LARGE SCALE GENOMIC DNA]</scope>
    <source>
        <strain evidence="11 12">R88b</strain>
    </source>
</reference>
<comment type="subunit">
    <text evidence="4 8">Monomer.</text>
</comment>
<dbReference type="PRINTS" id="PR00151">
    <property type="entry name" value="PORPHBDMNASE"/>
</dbReference>
<dbReference type="AlphaFoldDB" id="A0A6M7WYR2"/>
<dbReference type="EC" id="2.5.1.61" evidence="8"/>
<evidence type="ECO:0000256" key="2">
    <source>
        <dbReference type="ARBA" id="ARBA00004735"/>
    </source>
</evidence>
<sequence length="342" mass="36580">MPARSLKIGTRGSPLALAQAVETRARLMAAHAMPENAFEVVVISTSGDRIQDRPLSEAGGKGLFTKELEEALIDGRIDIAVHSSKDMPTKLPDGLELAAFLPREDPRDAFISKTAMSISDLPRGATIGSSSLRRHALIRRMRPDLDVVQFRGNVQTRLRKLDEGVADGTMLAYAGLKRLGVEHIATDVMTLDVFPPAPGQGAICIENRIGDTEMTEMLKAIHHVATGQSLACERAFLAALDGSCRTPIAGHATIVADRLSFAGLIITPDGTQCHEIEAEGLISDAARIGRQAGETIRDRAGSAFFEGWTLVQNPLPSAKALRLLTGSSATRSSSACQRSSPR</sequence>
<feature type="domain" description="Porphobilinogen deaminase N-terminal" evidence="9">
    <location>
        <begin position="6"/>
        <end position="215"/>
    </location>
</feature>
<dbReference type="Pfam" id="PF03900">
    <property type="entry name" value="Porphobil_deamC"/>
    <property type="match status" value="1"/>
</dbReference>
<comment type="miscellaneous">
    <text evidence="8">The porphobilinogen subunits are added to the dipyrromethane group.</text>
</comment>
<dbReference type="Gene3D" id="3.40.190.10">
    <property type="entry name" value="Periplasmic binding protein-like II"/>
    <property type="match status" value="2"/>
</dbReference>
<evidence type="ECO:0000259" key="9">
    <source>
        <dbReference type="Pfam" id="PF01379"/>
    </source>
</evidence>
<accession>A0A6M7WYR2</accession>
<evidence type="ECO:0000256" key="6">
    <source>
        <dbReference type="ARBA" id="ARBA00023244"/>
    </source>
</evidence>
<name>A0A6M7WYR2_RHILI</name>
<evidence type="ECO:0000256" key="7">
    <source>
        <dbReference type="ARBA" id="ARBA00048169"/>
    </source>
</evidence>
<evidence type="ECO:0000313" key="12">
    <source>
        <dbReference type="Proteomes" id="UP000503017"/>
    </source>
</evidence>
<dbReference type="RefSeq" id="WP_080680949.1">
    <property type="nucleotide sequence ID" value="NZ_CP033367.1"/>
</dbReference>
<dbReference type="PIRSF" id="PIRSF001438">
    <property type="entry name" value="4pyrrol_synth_OHMeBilane_synth"/>
    <property type="match status" value="1"/>
</dbReference>
<dbReference type="SUPFAM" id="SSF53850">
    <property type="entry name" value="Periplasmic binding protein-like II"/>
    <property type="match status" value="1"/>
</dbReference>
<comment type="cofactor">
    <cofactor evidence="8">
        <name>dipyrromethane</name>
        <dbReference type="ChEBI" id="CHEBI:60342"/>
    </cofactor>
    <text evidence="8">Binds 1 dipyrromethane group covalently.</text>
</comment>
<dbReference type="PANTHER" id="PTHR11557">
    <property type="entry name" value="PORPHOBILINOGEN DEAMINASE"/>
    <property type="match status" value="1"/>
</dbReference>
<dbReference type="SUPFAM" id="SSF54782">
    <property type="entry name" value="Porphobilinogen deaminase (hydroxymethylbilane synthase), C-terminal domain"/>
    <property type="match status" value="1"/>
</dbReference>
<keyword evidence="5 8" id="KW-0808">Transferase</keyword>
<dbReference type="InterPro" id="IPR000860">
    <property type="entry name" value="HemC"/>
</dbReference>
<dbReference type="FunFam" id="3.40.190.10:FF:000005">
    <property type="entry name" value="Porphobilinogen deaminase"/>
    <property type="match status" value="1"/>
</dbReference>
<comment type="similarity">
    <text evidence="3 8">Belongs to the HMBS family.</text>
</comment>
<dbReference type="NCBIfam" id="TIGR00212">
    <property type="entry name" value="hemC"/>
    <property type="match status" value="1"/>
</dbReference>
<dbReference type="HAMAP" id="MF_00260">
    <property type="entry name" value="Porphobil_deam"/>
    <property type="match status" value="1"/>
</dbReference>
<comment type="function">
    <text evidence="1 8">Tetrapolymerization of the monopyrrole PBG into the hydroxymethylbilane pre-uroporphyrinogen in several discrete steps.</text>
</comment>
<feature type="domain" description="Porphobilinogen deaminase C-terminal" evidence="10">
    <location>
        <begin position="231"/>
        <end position="297"/>
    </location>
</feature>